<name>A0A1Y1XBM1_9FUNG</name>
<gene>
    <name evidence="2" type="ORF">BCR32DRAFT_267369</name>
</gene>
<evidence type="ECO:0000256" key="1">
    <source>
        <dbReference type="SAM" id="MobiDB-lite"/>
    </source>
</evidence>
<feature type="compositionally biased region" description="Basic and acidic residues" evidence="1">
    <location>
        <begin position="259"/>
        <end position="269"/>
    </location>
</feature>
<proteinExistence type="predicted"/>
<evidence type="ECO:0000313" key="2">
    <source>
        <dbReference type="EMBL" id="ORX82816.1"/>
    </source>
</evidence>
<feature type="region of interest" description="Disordered" evidence="1">
    <location>
        <begin position="187"/>
        <end position="284"/>
    </location>
</feature>
<dbReference type="Pfam" id="PF06881">
    <property type="entry name" value="Elongin_A"/>
    <property type="match status" value="1"/>
</dbReference>
<dbReference type="InterPro" id="IPR051870">
    <property type="entry name" value="Elongin-A_domain"/>
</dbReference>
<keyword evidence="3" id="KW-1185">Reference proteome</keyword>
<feature type="compositionally biased region" description="Low complexity" evidence="1">
    <location>
        <begin position="203"/>
        <end position="221"/>
    </location>
</feature>
<dbReference type="STRING" id="1754192.A0A1Y1XBM1"/>
<dbReference type="EMBL" id="MCFG01000086">
    <property type="protein sequence ID" value="ORX82816.1"/>
    <property type="molecule type" value="Genomic_DNA"/>
</dbReference>
<accession>A0A1Y1XBM1</accession>
<comment type="caution">
    <text evidence="2">The sequence shown here is derived from an EMBL/GenBank/DDBJ whole genome shotgun (WGS) entry which is preliminary data.</text>
</comment>
<dbReference type="GO" id="GO:0006368">
    <property type="term" value="P:transcription elongation by RNA polymerase II"/>
    <property type="evidence" value="ECO:0007669"/>
    <property type="project" value="InterPro"/>
</dbReference>
<feature type="region of interest" description="Disordered" evidence="1">
    <location>
        <begin position="130"/>
        <end position="164"/>
    </location>
</feature>
<dbReference type="Gene3D" id="6.10.250.3180">
    <property type="match status" value="1"/>
</dbReference>
<dbReference type="Proteomes" id="UP000193944">
    <property type="component" value="Unassembled WGS sequence"/>
</dbReference>
<organism evidence="2 3">
    <name type="scientific">Anaeromyces robustus</name>
    <dbReference type="NCBI Taxonomy" id="1754192"/>
    <lineage>
        <taxon>Eukaryota</taxon>
        <taxon>Fungi</taxon>
        <taxon>Fungi incertae sedis</taxon>
        <taxon>Chytridiomycota</taxon>
        <taxon>Chytridiomycota incertae sedis</taxon>
        <taxon>Neocallimastigomycetes</taxon>
        <taxon>Neocallimastigales</taxon>
        <taxon>Neocallimastigaceae</taxon>
        <taxon>Anaeromyces</taxon>
    </lineage>
</organism>
<sequence>MSLYTKRTVQSLSKLCLKKLENNPNLIIKPLKNIPYFLLESVVKRCTPEQLLKFEKFNKSYRSETQDLWKFHCKERFTDIRNEIDEGKLDEVEDWRDLYWKRQKTEDARLERIKEKMKLSYSKLEKTKQKKSIKLSENLRPQRANRSSFSSTYSSSSGSSMKVKRNATLMQKARAIAKRSSANFDFPIQNHSISSGSGIRSATRSPISRSPVSRSPVLTSSASRHGKSLSSLKSKLSSKTTSSSDIMLKRKPVSSSVGDNKRQKTEKKINTSSWDASSSFFSNF</sequence>
<reference evidence="2 3" key="2">
    <citation type="submission" date="2016-08" db="EMBL/GenBank/DDBJ databases">
        <title>Pervasive Adenine N6-methylation of Active Genes in Fungi.</title>
        <authorList>
            <consortium name="DOE Joint Genome Institute"/>
            <person name="Mondo S.J."/>
            <person name="Dannebaum R.O."/>
            <person name="Kuo R.C."/>
            <person name="Labutti K."/>
            <person name="Haridas S."/>
            <person name="Kuo A."/>
            <person name="Salamov A."/>
            <person name="Ahrendt S.R."/>
            <person name="Lipzen A."/>
            <person name="Sullivan W."/>
            <person name="Andreopoulos W.B."/>
            <person name="Clum A."/>
            <person name="Lindquist E."/>
            <person name="Daum C."/>
            <person name="Ramamoorthy G.K."/>
            <person name="Gryganskyi A."/>
            <person name="Culley D."/>
            <person name="Magnuson J.K."/>
            <person name="James T.Y."/>
            <person name="O'Malley M.A."/>
            <person name="Stajich J.E."/>
            <person name="Spatafora J.W."/>
            <person name="Visel A."/>
            <person name="Grigoriev I.V."/>
        </authorList>
    </citation>
    <scope>NUCLEOTIDE SEQUENCE [LARGE SCALE GENOMIC DNA]</scope>
    <source>
        <strain evidence="2 3">S4</strain>
    </source>
</reference>
<dbReference type="PANTHER" id="PTHR15141">
    <property type="entry name" value="TRANSCRIPTION ELONGATION FACTOR B POLYPEPTIDE 3"/>
    <property type="match status" value="1"/>
</dbReference>
<dbReference type="GO" id="GO:0070449">
    <property type="term" value="C:elongin complex"/>
    <property type="evidence" value="ECO:0007669"/>
    <property type="project" value="InterPro"/>
</dbReference>
<feature type="compositionally biased region" description="Low complexity" evidence="1">
    <location>
        <begin position="228"/>
        <end position="244"/>
    </location>
</feature>
<evidence type="ECO:0000313" key="3">
    <source>
        <dbReference type="Proteomes" id="UP000193944"/>
    </source>
</evidence>
<feature type="compositionally biased region" description="Low complexity" evidence="1">
    <location>
        <begin position="272"/>
        <end position="284"/>
    </location>
</feature>
<dbReference type="AlphaFoldDB" id="A0A1Y1XBM1"/>
<reference evidence="2 3" key="1">
    <citation type="submission" date="2016-08" db="EMBL/GenBank/DDBJ databases">
        <title>A Parts List for Fungal Cellulosomes Revealed by Comparative Genomics.</title>
        <authorList>
            <consortium name="DOE Joint Genome Institute"/>
            <person name="Haitjema C.H."/>
            <person name="Gilmore S.P."/>
            <person name="Henske J.K."/>
            <person name="Solomon K.V."/>
            <person name="De Groot R."/>
            <person name="Kuo A."/>
            <person name="Mondo S.J."/>
            <person name="Salamov A.A."/>
            <person name="Labutti K."/>
            <person name="Zhao Z."/>
            <person name="Chiniquy J."/>
            <person name="Barry K."/>
            <person name="Brewer H.M."/>
            <person name="Purvine S.O."/>
            <person name="Wright A.T."/>
            <person name="Boxma B."/>
            <person name="Van Alen T."/>
            <person name="Hackstein J.H."/>
            <person name="Baker S.E."/>
            <person name="Grigoriev I.V."/>
            <person name="O'Malley M.A."/>
        </authorList>
    </citation>
    <scope>NUCLEOTIDE SEQUENCE [LARGE SCALE GENOMIC DNA]</scope>
    <source>
        <strain evidence="2 3">S4</strain>
    </source>
</reference>
<feature type="compositionally biased region" description="Low complexity" evidence="1">
    <location>
        <begin position="147"/>
        <end position="160"/>
    </location>
</feature>
<dbReference type="InterPro" id="IPR010684">
    <property type="entry name" value="RNA_pol_II_trans_fac_SIII_A"/>
</dbReference>
<dbReference type="PANTHER" id="PTHR15141:SF76">
    <property type="entry name" value="TRANSCRIPTION ELONGATION FACTOR B POLYPEPTIDE 3"/>
    <property type="match status" value="1"/>
</dbReference>
<protein>
    <recommendedName>
        <fullName evidence="4">Elongin-A</fullName>
    </recommendedName>
</protein>
<dbReference type="OrthoDB" id="2149829at2759"/>
<feature type="compositionally biased region" description="Polar residues" evidence="1">
    <location>
        <begin position="189"/>
        <end position="202"/>
    </location>
</feature>
<evidence type="ECO:0008006" key="4">
    <source>
        <dbReference type="Google" id="ProtNLM"/>
    </source>
</evidence>